<dbReference type="OrthoDB" id="5403091at2759"/>
<dbReference type="EMBL" id="SRPS01000237">
    <property type="protein sequence ID" value="KAG5961885.1"/>
    <property type="molecule type" value="Genomic_DNA"/>
</dbReference>
<gene>
    <name evidence="1" type="ORF">E4U56_003642</name>
    <name evidence="2" type="ORF">E4U57_001981</name>
</gene>
<comment type="caution">
    <text evidence="1">The sequence shown here is derived from an EMBL/GenBank/DDBJ whole genome shotgun (WGS) entry which is preliminary data.</text>
</comment>
<dbReference type="EMBL" id="SRPR01000018">
    <property type="protein sequence ID" value="KAG5966668.1"/>
    <property type="molecule type" value="Genomic_DNA"/>
</dbReference>
<accession>A0A9P7MP99</accession>
<evidence type="ECO:0000313" key="1">
    <source>
        <dbReference type="EMBL" id="KAG5961885.1"/>
    </source>
</evidence>
<evidence type="ECO:0000313" key="3">
    <source>
        <dbReference type="Proteomes" id="UP000742024"/>
    </source>
</evidence>
<evidence type="ECO:0000313" key="2">
    <source>
        <dbReference type="EMBL" id="KAG5966668.1"/>
    </source>
</evidence>
<keyword evidence="3" id="KW-1185">Reference proteome</keyword>
<organism evidence="1 4">
    <name type="scientific">Claviceps arundinis</name>
    <dbReference type="NCBI Taxonomy" id="1623583"/>
    <lineage>
        <taxon>Eukaryota</taxon>
        <taxon>Fungi</taxon>
        <taxon>Dikarya</taxon>
        <taxon>Ascomycota</taxon>
        <taxon>Pezizomycotina</taxon>
        <taxon>Sordariomycetes</taxon>
        <taxon>Hypocreomycetidae</taxon>
        <taxon>Hypocreales</taxon>
        <taxon>Clavicipitaceae</taxon>
        <taxon>Claviceps</taxon>
    </lineage>
</organism>
<dbReference type="AlphaFoldDB" id="A0A9P7MP99"/>
<dbReference type="Proteomes" id="UP000784919">
    <property type="component" value="Unassembled WGS sequence"/>
</dbReference>
<name>A0A9P7MP99_9HYPO</name>
<dbReference type="Pfam" id="PF12311">
    <property type="entry name" value="DUF3632"/>
    <property type="match status" value="1"/>
</dbReference>
<evidence type="ECO:0000313" key="4">
    <source>
        <dbReference type="Proteomes" id="UP000784919"/>
    </source>
</evidence>
<dbReference type="PANTHER" id="PTHR38797">
    <property type="entry name" value="NUCLEAR PORE COMPLEX PROTEIN NUP85-RELATED"/>
    <property type="match status" value="1"/>
</dbReference>
<dbReference type="InterPro" id="IPR022085">
    <property type="entry name" value="OpdG"/>
</dbReference>
<dbReference type="Proteomes" id="UP000742024">
    <property type="component" value="Unassembled WGS sequence"/>
</dbReference>
<dbReference type="InterPro" id="IPR053204">
    <property type="entry name" value="Oxopyrrolidines_Biosynth-assoc"/>
</dbReference>
<protein>
    <submittedName>
        <fullName evidence="1">Uncharacterized protein</fullName>
    </submittedName>
</protein>
<sequence>MVDCSSGSCVVRFTTRSEKRNDYEKDPLKAGEIWQGLRDDVFRMGQNFLTSIYTVSSIEGFLHDAWDEFIHAALLQPADSAELDRLVTLILEVRELGSLSKQGEQEAAVMSNGQRLWTDMPFLAEDLYAFWSKESDALTAAQRASLAAFTGKLCAVGVCAPALARCALWLFKRAFETEISVETMAEMLPACREWFFYGDTTLVKLCRDNHGSGASGDGDGDGALETPGPLVSDTETKQHRGFSIARWLFWRRRAGQMYAARLGQASGEAAEVSAEVSKLGRACFEQMAGAGLVAGVTVPGEKVFLERLFKALDDELASGRAKGCVGAEDIEIDVRWAEEDAEQ</sequence>
<reference evidence="1 3" key="1">
    <citation type="journal article" date="2020" name="bioRxiv">
        <title>Whole genome comparisons of ergot fungi reveals the divergence and evolution of species within the genus Claviceps are the result of varying mechanisms driving genome evolution and host range expansion.</title>
        <authorList>
            <person name="Wyka S.A."/>
            <person name="Mondo S.J."/>
            <person name="Liu M."/>
            <person name="Dettman J."/>
            <person name="Nalam V."/>
            <person name="Broders K.D."/>
        </authorList>
    </citation>
    <scope>NUCLEOTIDE SEQUENCE</scope>
    <source>
        <strain evidence="1">CCC 1102</strain>
        <strain evidence="2 3">LM583</strain>
    </source>
</reference>
<proteinExistence type="predicted"/>